<name>A0A8H3C0B0_9AGAM</name>
<dbReference type="AlphaFoldDB" id="A0A8H3C0B0"/>
<dbReference type="EMBL" id="CAJMWY010004000">
    <property type="protein sequence ID" value="CAE6513727.1"/>
    <property type="molecule type" value="Genomic_DNA"/>
</dbReference>
<organism evidence="3 5">
    <name type="scientific">Rhizoctonia solani</name>
    <dbReference type="NCBI Taxonomy" id="456999"/>
    <lineage>
        <taxon>Eukaryota</taxon>
        <taxon>Fungi</taxon>
        <taxon>Dikarya</taxon>
        <taxon>Basidiomycota</taxon>
        <taxon>Agaricomycotina</taxon>
        <taxon>Agaricomycetes</taxon>
        <taxon>Cantharellales</taxon>
        <taxon>Ceratobasidiaceae</taxon>
        <taxon>Rhizoctonia</taxon>
    </lineage>
</organism>
<keyword evidence="1" id="KW-0677">Repeat</keyword>
<feature type="domain" description="Nephrocystin 3-like N-terminal" evidence="2">
    <location>
        <begin position="196"/>
        <end position="273"/>
    </location>
</feature>
<proteinExistence type="predicted"/>
<evidence type="ECO:0000313" key="5">
    <source>
        <dbReference type="Proteomes" id="UP000663888"/>
    </source>
</evidence>
<dbReference type="Proteomes" id="UP000663861">
    <property type="component" value="Unassembled WGS sequence"/>
</dbReference>
<evidence type="ECO:0000313" key="4">
    <source>
        <dbReference type="EMBL" id="CAE6513727.1"/>
    </source>
</evidence>
<comment type="caution">
    <text evidence="3">The sequence shown here is derived from an EMBL/GenBank/DDBJ whole genome shotgun (WGS) entry which is preliminary data.</text>
</comment>
<evidence type="ECO:0000256" key="1">
    <source>
        <dbReference type="ARBA" id="ARBA00022737"/>
    </source>
</evidence>
<reference evidence="3" key="1">
    <citation type="submission" date="2021-01" db="EMBL/GenBank/DDBJ databases">
        <authorList>
            <person name="Kaushik A."/>
        </authorList>
    </citation>
    <scope>NUCLEOTIDE SEQUENCE</scope>
    <source>
        <strain evidence="3">AG4-R118</strain>
        <strain evidence="4">AG4-RS23</strain>
    </source>
</reference>
<sequence>MTNTTPLSSNSTKTAWTGLEQALQALRITSKVCPPLRSAIDDLVSCLPLFETAARNRKDYEDLATGLRAMVVVLIQHLESAASDNITHTLAGIAEAIRKEIESIGKRQSREGLCRVLGPTGNEEDLIRRYRRIEQLFQQLQGEASLSAWNISSKHYVNTQLESLRSAKLARYDSELATEFSRRACTKNTRIEILKELVQWSEDPSSGMAKVYWMNGMAGTGKTTIAYSACVALEARKQLAASFFCTRTSPECRDAKRIIPTIAYQLARRSTPFRPV</sequence>
<evidence type="ECO:0000259" key="2">
    <source>
        <dbReference type="Pfam" id="PF24883"/>
    </source>
</evidence>
<dbReference type="Pfam" id="PF24883">
    <property type="entry name" value="NPHP3_N"/>
    <property type="match status" value="1"/>
</dbReference>
<evidence type="ECO:0000313" key="3">
    <source>
        <dbReference type="EMBL" id="CAE6471647.1"/>
    </source>
</evidence>
<gene>
    <name evidence="3" type="ORF">RDB_LOCUS108553</name>
    <name evidence="4" type="ORF">RDB_LOCUS142545</name>
</gene>
<dbReference type="Proteomes" id="UP000663888">
    <property type="component" value="Unassembled WGS sequence"/>
</dbReference>
<accession>A0A8H3C0B0</accession>
<dbReference type="EMBL" id="CAJMWX010001155">
    <property type="protein sequence ID" value="CAE6471647.1"/>
    <property type="molecule type" value="Genomic_DNA"/>
</dbReference>
<dbReference type="InterPro" id="IPR056884">
    <property type="entry name" value="NPHP3-like_N"/>
</dbReference>
<dbReference type="SUPFAM" id="SSF52540">
    <property type="entry name" value="P-loop containing nucleoside triphosphate hydrolases"/>
    <property type="match status" value="1"/>
</dbReference>
<dbReference type="InterPro" id="IPR027417">
    <property type="entry name" value="P-loop_NTPase"/>
</dbReference>
<protein>
    <recommendedName>
        <fullName evidence="2">Nephrocystin 3-like N-terminal domain-containing protein</fullName>
    </recommendedName>
</protein>